<proteinExistence type="predicted"/>
<accession>A0A6J5S1V6</accession>
<gene>
    <name evidence="2" type="ORF">UFOVP1361_68</name>
</gene>
<dbReference type="EMBL" id="LR797308">
    <property type="protein sequence ID" value="CAB4202105.1"/>
    <property type="molecule type" value="Genomic_DNA"/>
</dbReference>
<protein>
    <submittedName>
        <fullName evidence="2">Uncharacterized protein</fullName>
    </submittedName>
</protein>
<reference evidence="2" key="1">
    <citation type="submission" date="2020-05" db="EMBL/GenBank/DDBJ databases">
        <authorList>
            <person name="Chiriac C."/>
            <person name="Salcher M."/>
            <person name="Ghai R."/>
            <person name="Kavagutti S V."/>
        </authorList>
    </citation>
    <scope>NUCLEOTIDE SEQUENCE</scope>
</reference>
<sequence>MSNHWEFNGQKWIAVQLANFSNVSPPGNEDFRVTNDEDFRVTNDDDSRVINT</sequence>
<evidence type="ECO:0000313" key="2">
    <source>
        <dbReference type="EMBL" id="CAB4202105.1"/>
    </source>
</evidence>
<organism evidence="2">
    <name type="scientific">uncultured Caudovirales phage</name>
    <dbReference type="NCBI Taxonomy" id="2100421"/>
    <lineage>
        <taxon>Viruses</taxon>
        <taxon>Duplodnaviria</taxon>
        <taxon>Heunggongvirae</taxon>
        <taxon>Uroviricota</taxon>
        <taxon>Caudoviricetes</taxon>
        <taxon>Peduoviridae</taxon>
        <taxon>Maltschvirus</taxon>
        <taxon>Maltschvirus maltsch</taxon>
    </lineage>
</organism>
<feature type="region of interest" description="Disordered" evidence="1">
    <location>
        <begin position="23"/>
        <end position="52"/>
    </location>
</feature>
<feature type="compositionally biased region" description="Basic and acidic residues" evidence="1">
    <location>
        <begin position="29"/>
        <end position="52"/>
    </location>
</feature>
<name>A0A6J5S1V6_9CAUD</name>
<evidence type="ECO:0000256" key="1">
    <source>
        <dbReference type="SAM" id="MobiDB-lite"/>
    </source>
</evidence>